<dbReference type="PANTHER" id="PTHR42979">
    <property type="entry name" value="3-ISOPROPYLMALATE DEHYDROGENASE"/>
    <property type="match status" value="1"/>
</dbReference>
<feature type="binding site" evidence="14">
    <location>
        <begin position="278"/>
        <end position="290"/>
    </location>
    <ligand>
        <name>NAD(+)</name>
        <dbReference type="ChEBI" id="CHEBI:57540"/>
    </ligand>
</feature>
<dbReference type="UniPathway" id="UPA00048">
    <property type="reaction ID" value="UER00072"/>
</dbReference>
<dbReference type="InterPro" id="IPR024084">
    <property type="entry name" value="IsoPropMal-DH-like_dom"/>
</dbReference>
<feature type="binding site" evidence="14">
    <location>
        <begin position="75"/>
        <end position="88"/>
    </location>
    <ligand>
        <name>NAD(+)</name>
        <dbReference type="ChEBI" id="CHEBI:57540"/>
    </ligand>
</feature>
<feature type="binding site" evidence="14">
    <location>
        <position position="249"/>
    </location>
    <ligand>
        <name>Mg(2+)</name>
        <dbReference type="ChEBI" id="CHEBI:18420"/>
    </ligand>
</feature>
<feature type="binding site" evidence="14">
    <location>
        <position position="245"/>
    </location>
    <ligand>
        <name>Mg(2+)</name>
        <dbReference type="ChEBI" id="CHEBI:18420"/>
    </ligand>
</feature>
<dbReference type="NCBIfam" id="TIGR00169">
    <property type="entry name" value="leuB"/>
    <property type="match status" value="1"/>
</dbReference>
<accession>A0A7G6E3H6</accession>
<keyword evidence="7 14" id="KW-0028">Amino-acid biosynthesis</keyword>
<dbReference type="InterPro" id="IPR004429">
    <property type="entry name" value="Isopropylmalate_DH"/>
</dbReference>
<comment type="cofactor">
    <cofactor evidence="2">
        <name>Mn(2+)</name>
        <dbReference type="ChEBI" id="CHEBI:29035"/>
    </cofactor>
</comment>
<keyword evidence="12 14" id="KW-0464">Manganese</keyword>
<feature type="binding site" evidence="14">
    <location>
        <position position="221"/>
    </location>
    <ligand>
        <name>Mg(2+)</name>
        <dbReference type="ChEBI" id="CHEBI:18420"/>
    </ligand>
</feature>
<sequence length="359" mass="38691">MVKLAVLPGDGIGPEIIEQALCVLEVIKDKYDFTYTTQTGLLGGAAIDATGEPFPEETKELVLQSDAVLLGAVGGPKWDQLPGEKRPEKGLLGIRKALNLYANLRPVKCWPQLIQQSPLKNEKLAGVDLIVVRELIGGAYFGKRGQEAILGGIKAYDTIEYSTPEIARIAKVAFSLAGKRRKIVTSVDKANVLDTSRLWRKTVEEIAKDYPEINLNHLYVDNCAMQLCLNPAQFDIIVTENMFGDILSDQASVLGGSLGMLPSASIGEGPALYEPAHGSAPDIAGQDKANPLATILSVAMMLRISFNRGEAALAIEKAVSNVLDQGLRTGDIWSPGTQLVGTRAMGEAVRKELRKITNN</sequence>
<dbReference type="EMBL" id="CP045798">
    <property type="protein sequence ID" value="QNB46630.1"/>
    <property type="molecule type" value="Genomic_DNA"/>
</dbReference>
<dbReference type="Gene3D" id="3.40.718.10">
    <property type="entry name" value="Isopropylmalate Dehydrogenase"/>
    <property type="match status" value="1"/>
</dbReference>
<keyword evidence="8 14" id="KW-0479">Metal-binding</keyword>
<evidence type="ECO:0000256" key="13">
    <source>
        <dbReference type="ARBA" id="ARBA00023304"/>
    </source>
</evidence>
<name>A0A7G6E3H6_THEFR</name>
<comment type="pathway">
    <text evidence="3 14 15">Amino-acid biosynthesis; L-leucine biosynthesis; L-leucine from 3-methyl-2-oxobutanoate: step 3/4.</text>
</comment>
<feature type="domain" description="Isopropylmalate dehydrogenase-like" evidence="16">
    <location>
        <begin position="3"/>
        <end position="349"/>
    </location>
</feature>
<evidence type="ECO:0000259" key="16">
    <source>
        <dbReference type="SMART" id="SM01329"/>
    </source>
</evidence>
<evidence type="ECO:0000256" key="4">
    <source>
        <dbReference type="ARBA" id="ARBA00008319"/>
    </source>
</evidence>
<evidence type="ECO:0000256" key="3">
    <source>
        <dbReference type="ARBA" id="ARBA00004762"/>
    </source>
</evidence>
<keyword evidence="6 14" id="KW-0432">Leucine biosynthesis</keyword>
<dbReference type="AlphaFoldDB" id="A0A7G6E3H6"/>
<dbReference type="PROSITE" id="PS00470">
    <property type="entry name" value="IDH_IMDH"/>
    <property type="match status" value="1"/>
</dbReference>
<comment type="subunit">
    <text evidence="5 14 15">Homodimer.</text>
</comment>
<evidence type="ECO:0000256" key="8">
    <source>
        <dbReference type="ARBA" id="ARBA00022723"/>
    </source>
</evidence>
<dbReference type="SUPFAM" id="SSF53659">
    <property type="entry name" value="Isocitrate/Isopropylmalate dehydrogenase-like"/>
    <property type="match status" value="1"/>
</dbReference>
<evidence type="ECO:0000256" key="12">
    <source>
        <dbReference type="ARBA" id="ARBA00023211"/>
    </source>
</evidence>
<evidence type="ECO:0000256" key="15">
    <source>
        <dbReference type="RuleBase" id="RU004445"/>
    </source>
</evidence>
<dbReference type="OrthoDB" id="9806254at2"/>
<comment type="function">
    <text evidence="14 15">Catalyzes the oxidation of 3-carboxy-2-hydroxy-4-methylpentanoate (3-isopropylmalate) to 3-carboxy-4-methyl-2-oxopentanoate. The product decarboxylates to 4-methyl-2 oxopentanoate.</text>
</comment>
<dbReference type="GO" id="GO:0051287">
    <property type="term" value="F:NAD binding"/>
    <property type="evidence" value="ECO:0007669"/>
    <property type="project" value="InterPro"/>
</dbReference>
<dbReference type="Proteomes" id="UP000515847">
    <property type="component" value="Chromosome"/>
</dbReference>
<dbReference type="EC" id="1.1.1.85" evidence="14"/>
<evidence type="ECO:0000256" key="7">
    <source>
        <dbReference type="ARBA" id="ARBA00022605"/>
    </source>
</evidence>
<keyword evidence="18" id="KW-1185">Reference proteome</keyword>
<feature type="site" description="Important for catalysis" evidence="14">
    <location>
        <position position="140"/>
    </location>
</feature>
<gene>
    <name evidence="14 17" type="primary">leuB</name>
    <name evidence="17" type="ORF">BR63_10140</name>
</gene>
<dbReference type="GO" id="GO:0009098">
    <property type="term" value="P:L-leucine biosynthetic process"/>
    <property type="evidence" value="ECO:0007669"/>
    <property type="project" value="UniProtKB-UniRule"/>
</dbReference>
<evidence type="ECO:0000256" key="1">
    <source>
        <dbReference type="ARBA" id="ARBA00000624"/>
    </source>
</evidence>
<reference evidence="17 18" key="1">
    <citation type="journal article" date="2019" name="Front. Microbiol.">
        <title>Thermoanaerosceptrum fracticalcis gen. nov. sp. nov., a Novel Fumarate-Fermenting Microorganism From a Deep Fractured Carbonate Aquifer of the US Great Basin.</title>
        <authorList>
            <person name="Hamilton-Brehm S.D."/>
            <person name="Stewart L.E."/>
            <person name="Zavarin M."/>
            <person name="Caldwell M."/>
            <person name="Lawson P.A."/>
            <person name="Onstott T.C."/>
            <person name="Grzymski J."/>
            <person name="Neveux I."/>
            <person name="Lollar B.S."/>
            <person name="Russell C.E."/>
            <person name="Moser D.P."/>
        </authorList>
    </citation>
    <scope>NUCLEOTIDE SEQUENCE [LARGE SCALE GENOMIC DNA]</scope>
    <source>
        <strain evidence="17 18">DRI-13</strain>
    </source>
</reference>
<dbReference type="InterPro" id="IPR019818">
    <property type="entry name" value="IsoCit/isopropylmalate_DH_CS"/>
</dbReference>
<evidence type="ECO:0000256" key="6">
    <source>
        <dbReference type="ARBA" id="ARBA00022430"/>
    </source>
</evidence>
<evidence type="ECO:0000256" key="10">
    <source>
        <dbReference type="ARBA" id="ARBA00023002"/>
    </source>
</evidence>
<keyword evidence="10 14" id="KW-0560">Oxidoreductase</keyword>
<dbReference type="Pfam" id="PF00180">
    <property type="entry name" value="Iso_dh"/>
    <property type="match status" value="1"/>
</dbReference>
<evidence type="ECO:0000313" key="17">
    <source>
        <dbReference type="EMBL" id="QNB46630.1"/>
    </source>
</evidence>
<protein>
    <recommendedName>
        <fullName evidence="14">3-isopropylmalate dehydrogenase</fullName>
        <ecNumber evidence="14">1.1.1.85</ecNumber>
    </recommendedName>
    <alternativeName>
        <fullName evidence="14">3-IPM-DH</fullName>
    </alternativeName>
    <alternativeName>
        <fullName evidence="14">Beta-IPM dehydrogenase</fullName>
        <shortName evidence="14">IMDH</shortName>
    </alternativeName>
</protein>
<organism evidence="17 18">
    <name type="scientific">Thermanaerosceptrum fracticalcis</name>
    <dbReference type="NCBI Taxonomy" id="1712410"/>
    <lineage>
        <taxon>Bacteria</taxon>
        <taxon>Bacillati</taxon>
        <taxon>Bacillota</taxon>
        <taxon>Clostridia</taxon>
        <taxon>Eubacteriales</taxon>
        <taxon>Peptococcaceae</taxon>
        <taxon>Thermanaerosceptrum</taxon>
    </lineage>
</organism>
<evidence type="ECO:0000256" key="14">
    <source>
        <dbReference type="HAMAP-Rule" id="MF_01033"/>
    </source>
</evidence>
<dbReference type="HAMAP" id="MF_01033">
    <property type="entry name" value="LeuB_type1"/>
    <property type="match status" value="1"/>
</dbReference>
<comment type="subcellular location">
    <subcellularLocation>
        <location evidence="14">Cytoplasm</location>
    </subcellularLocation>
</comment>
<feature type="site" description="Important for catalysis" evidence="14">
    <location>
        <position position="189"/>
    </location>
</feature>
<feature type="binding site" evidence="14">
    <location>
        <position position="133"/>
    </location>
    <ligand>
        <name>substrate</name>
    </ligand>
</feature>
<dbReference type="PANTHER" id="PTHR42979:SF1">
    <property type="entry name" value="3-ISOPROPYLMALATE DEHYDROGENASE"/>
    <property type="match status" value="1"/>
</dbReference>
<evidence type="ECO:0000256" key="11">
    <source>
        <dbReference type="ARBA" id="ARBA00023027"/>
    </source>
</evidence>
<proteinExistence type="inferred from homology"/>
<feature type="binding site" evidence="14">
    <location>
        <position position="221"/>
    </location>
    <ligand>
        <name>substrate</name>
    </ligand>
</feature>
<dbReference type="GO" id="GO:0000287">
    <property type="term" value="F:magnesium ion binding"/>
    <property type="evidence" value="ECO:0007669"/>
    <property type="project" value="InterPro"/>
</dbReference>
<evidence type="ECO:0000256" key="9">
    <source>
        <dbReference type="ARBA" id="ARBA00022842"/>
    </source>
</evidence>
<feature type="binding site" evidence="14">
    <location>
        <position position="105"/>
    </location>
    <ligand>
        <name>substrate</name>
    </ligand>
</feature>
<dbReference type="GO" id="GO:0005829">
    <property type="term" value="C:cytosol"/>
    <property type="evidence" value="ECO:0007669"/>
    <property type="project" value="TreeGrafter"/>
</dbReference>
<comment type="cofactor">
    <cofactor evidence="14 15">
        <name>Mg(2+)</name>
        <dbReference type="ChEBI" id="CHEBI:18420"/>
    </cofactor>
    <cofactor evidence="14 15">
        <name>Mn(2+)</name>
        <dbReference type="ChEBI" id="CHEBI:29035"/>
    </cofactor>
    <text evidence="14 15">Binds 1 Mg(2+) or Mn(2+) ion per subunit.</text>
</comment>
<dbReference type="SMART" id="SM01329">
    <property type="entry name" value="Iso_dh"/>
    <property type="match status" value="1"/>
</dbReference>
<evidence type="ECO:0000256" key="2">
    <source>
        <dbReference type="ARBA" id="ARBA00001936"/>
    </source>
</evidence>
<dbReference type="FunFam" id="3.40.718.10:FF:000006">
    <property type="entry name" value="3-isopropylmalate dehydrogenase"/>
    <property type="match status" value="1"/>
</dbReference>
<keyword evidence="9 14" id="KW-0460">Magnesium</keyword>
<dbReference type="KEGG" id="tfr:BR63_10140"/>
<keyword evidence="13 14" id="KW-0100">Branched-chain amino acid biosynthesis</keyword>
<comment type="similarity">
    <text evidence="4 14">Belongs to the isocitrate and isopropylmalate dehydrogenases family. LeuB type 1 subfamily.</text>
</comment>
<dbReference type="GO" id="GO:0003862">
    <property type="term" value="F:3-isopropylmalate dehydrogenase activity"/>
    <property type="evidence" value="ECO:0007669"/>
    <property type="project" value="UniProtKB-UniRule"/>
</dbReference>
<comment type="catalytic activity">
    <reaction evidence="1 14 15">
        <text>(2R,3S)-3-isopropylmalate + NAD(+) = 4-methyl-2-oxopentanoate + CO2 + NADH</text>
        <dbReference type="Rhea" id="RHEA:32271"/>
        <dbReference type="ChEBI" id="CHEBI:16526"/>
        <dbReference type="ChEBI" id="CHEBI:17865"/>
        <dbReference type="ChEBI" id="CHEBI:35121"/>
        <dbReference type="ChEBI" id="CHEBI:57540"/>
        <dbReference type="ChEBI" id="CHEBI:57945"/>
        <dbReference type="EC" id="1.1.1.85"/>
    </reaction>
</comment>
<evidence type="ECO:0000313" key="18">
    <source>
        <dbReference type="Proteomes" id="UP000515847"/>
    </source>
</evidence>
<keyword evidence="14" id="KW-0963">Cytoplasm</keyword>
<evidence type="ECO:0000256" key="5">
    <source>
        <dbReference type="ARBA" id="ARBA00011738"/>
    </source>
</evidence>
<feature type="binding site" evidence="14">
    <location>
        <position position="95"/>
    </location>
    <ligand>
        <name>substrate</name>
    </ligand>
</feature>
<keyword evidence="11 14" id="KW-0520">NAD</keyword>
<dbReference type="RefSeq" id="WP_034424043.1">
    <property type="nucleotide sequence ID" value="NZ_CP045798.1"/>
</dbReference>